<proteinExistence type="predicted"/>
<keyword evidence="3" id="KW-1185">Reference proteome</keyword>
<sequence length="96" mass="10387">MFLHSTPLPDQGMFSSNGLPTISNPGFGDSEVVESTSIYKQGRYPFRVLRAGKGGPLPRRSAQAAVSTYIFLEEDCLARYAASGQTVLHDMQHAPG</sequence>
<evidence type="ECO:0000313" key="2">
    <source>
        <dbReference type="EMBL" id="KAK5125087.1"/>
    </source>
</evidence>
<name>A0ABR0KU00_9PEZI</name>
<gene>
    <name evidence="2" type="ORF">LTR16_003367</name>
</gene>
<evidence type="ECO:0008006" key="4">
    <source>
        <dbReference type="Google" id="ProtNLM"/>
    </source>
</evidence>
<protein>
    <recommendedName>
        <fullName evidence="4">Velvet domain-containing protein</fullName>
    </recommendedName>
</protein>
<reference evidence="2 3" key="1">
    <citation type="submission" date="2023-08" db="EMBL/GenBank/DDBJ databases">
        <title>Black Yeasts Isolated from many extreme environments.</title>
        <authorList>
            <person name="Coleine C."/>
            <person name="Stajich J.E."/>
            <person name="Selbmann L."/>
        </authorList>
    </citation>
    <scope>NUCLEOTIDE SEQUENCE [LARGE SCALE GENOMIC DNA]</scope>
    <source>
        <strain evidence="2 3">CCFEE 536</strain>
    </source>
</reference>
<dbReference type="EMBL" id="JAVRRA010024965">
    <property type="protein sequence ID" value="KAK5125087.1"/>
    <property type="molecule type" value="Genomic_DNA"/>
</dbReference>
<organism evidence="2 3">
    <name type="scientific">Cryomyces antarcticus</name>
    <dbReference type="NCBI Taxonomy" id="329879"/>
    <lineage>
        <taxon>Eukaryota</taxon>
        <taxon>Fungi</taxon>
        <taxon>Dikarya</taxon>
        <taxon>Ascomycota</taxon>
        <taxon>Pezizomycotina</taxon>
        <taxon>Dothideomycetes</taxon>
        <taxon>Dothideomycetes incertae sedis</taxon>
        <taxon>Cryomyces</taxon>
    </lineage>
</organism>
<evidence type="ECO:0000256" key="1">
    <source>
        <dbReference type="SAM" id="MobiDB-lite"/>
    </source>
</evidence>
<evidence type="ECO:0000313" key="3">
    <source>
        <dbReference type="Proteomes" id="UP001357485"/>
    </source>
</evidence>
<accession>A0ABR0KU00</accession>
<comment type="caution">
    <text evidence="2">The sequence shown here is derived from an EMBL/GenBank/DDBJ whole genome shotgun (WGS) entry which is preliminary data.</text>
</comment>
<feature type="region of interest" description="Disordered" evidence="1">
    <location>
        <begin position="1"/>
        <end position="20"/>
    </location>
</feature>
<feature type="non-terminal residue" evidence="2">
    <location>
        <position position="96"/>
    </location>
</feature>
<dbReference type="Proteomes" id="UP001357485">
    <property type="component" value="Unassembled WGS sequence"/>
</dbReference>